<dbReference type="Proteomes" id="UP000728032">
    <property type="component" value="Unassembled WGS sequence"/>
</dbReference>
<evidence type="ECO:0000256" key="3">
    <source>
        <dbReference type="SAM" id="Phobius"/>
    </source>
</evidence>
<dbReference type="OrthoDB" id="426354at2759"/>
<feature type="domain" description="Alpha-L-rhamnosidase six-hairpin glycosidase" evidence="4">
    <location>
        <begin position="11"/>
        <end position="345"/>
    </location>
</feature>
<dbReference type="EC" id="3.2.1.40" evidence="2"/>
<dbReference type="InterPro" id="IPR016007">
    <property type="entry name" value="Alpha_rhamnosid"/>
</dbReference>
<accession>A0A7R9M0X8</accession>
<feature type="transmembrane region" description="Helical" evidence="3">
    <location>
        <begin position="450"/>
        <end position="467"/>
    </location>
</feature>
<comment type="catalytic activity">
    <reaction evidence="1">
        <text>Hydrolysis of terminal non-reducing alpha-L-rhamnose residues in alpha-L-rhamnosides.</text>
        <dbReference type="EC" id="3.2.1.40"/>
    </reaction>
</comment>
<proteinExistence type="predicted"/>
<dbReference type="Pfam" id="PF17389">
    <property type="entry name" value="Bac_rhamnosid6H"/>
    <property type="match status" value="1"/>
</dbReference>
<dbReference type="Gene3D" id="1.50.10.10">
    <property type="match status" value="1"/>
</dbReference>
<gene>
    <name evidence="5" type="ORF">ONB1V03_LOCUS8351</name>
</gene>
<evidence type="ECO:0000313" key="6">
    <source>
        <dbReference type="Proteomes" id="UP000728032"/>
    </source>
</evidence>
<evidence type="ECO:0000259" key="4">
    <source>
        <dbReference type="Pfam" id="PF17389"/>
    </source>
</evidence>
<sequence>MVVNSDTPFESFFETSNEMVNKLYSNIHWSQRGNFMSVPTDCPQRDERLGWTGDAEIFAPTAAYNADVSAFYTKWMRDMRDGQSKEGGFPDIAPRVEDPQDGAPAWGDAGVIVPYTVYRMYGDIEIIEDNYEAMKRWMDYIGSQNPSYIWTKRVNSNYGDWLQVGADTPKEVLSTAYYGYDALLMSKMAKAVNRTEDHKKYSELHTNIANAFVKAFVNTTDATIKGNTQTVYVIAVAFELLPQNLIPLAANHLVDNIKAHDWHLTTGFVGVGYLCPTLSQLGHSDVAYRLLLQDTYPSWGYSIKYNATTIWERWDGWTKEKGFQDPSSFNHYSLGSVGRWLFQSVAGIDTHEEGVGFKSIVIAPKPGGNLQKMTARAQQAINKEEFYGLSGLQLQVWRFISIVTVLLQDFTALVGIIGAYRENYELTLTYFIITTIVLIMNLVNTSLRNTIIGPILDICVMITAFVFSKHLKSTEYEINDSKAQNKV</sequence>
<dbReference type="EMBL" id="CAJPVJ010004733">
    <property type="protein sequence ID" value="CAG2168867.1"/>
    <property type="molecule type" value="Genomic_DNA"/>
</dbReference>
<feature type="transmembrane region" description="Helical" evidence="3">
    <location>
        <begin position="396"/>
        <end position="420"/>
    </location>
</feature>
<keyword evidence="3" id="KW-1133">Transmembrane helix</keyword>
<dbReference type="InterPro" id="IPR035396">
    <property type="entry name" value="Bac_rhamnosid6H"/>
</dbReference>
<dbReference type="SUPFAM" id="SSF48208">
    <property type="entry name" value="Six-hairpin glycosidases"/>
    <property type="match status" value="1"/>
</dbReference>
<dbReference type="GO" id="GO:0030596">
    <property type="term" value="F:alpha-L-rhamnosidase activity"/>
    <property type="evidence" value="ECO:0007669"/>
    <property type="project" value="UniProtKB-EC"/>
</dbReference>
<name>A0A7R9M0X8_9ACAR</name>
<dbReference type="InterPro" id="IPR012341">
    <property type="entry name" value="6hp_glycosidase-like_sf"/>
</dbReference>
<evidence type="ECO:0000313" key="5">
    <source>
        <dbReference type="EMBL" id="CAD7651542.1"/>
    </source>
</evidence>
<organism evidence="5">
    <name type="scientific">Oppiella nova</name>
    <dbReference type="NCBI Taxonomy" id="334625"/>
    <lineage>
        <taxon>Eukaryota</taxon>
        <taxon>Metazoa</taxon>
        <taxon>Ecdysozoa</taxon>
        <taxon>Arthropoda</taxon>
        <taxon>Chelicerata</taxon>
        <taxon>Arachnida</taxon>
        <taxon>Acari</taxon>
        <taxon>Acariformes</taxon>
        <taxon>Sarcoptiformes</taxon>
        <taxon>Oribatida</taxon>
        <taxon>Brachypylina</taxon>
        <taxon>Oppioidea</taxon>
        <taxon>Oppiidae</taxon>
        <taxon>Oppiella</taxon>
    </lineage>
</organism>
<dbReference type="GO" id="GO:0005975">
    <property type="term" value="P:carbohydrate metabolic process"/>
    <property type="evidence" value="ECO:0007669"/>
    <property type="project" value="InterPro"/>
</dbReference>
<keyword evidence="3" id="KW-0472">Membrane</keyword>
<evidence type="ECO:0000256" key="2">
    <source>
        <dbReference type="ARBA" id="ARBA00012652"/>
    </source>
</evidence>
<dbReference type="InterPro" id="IPR008928">
    <property type="entry name" value="6-hairpin_glycosidase_sf"/>
</dbReference>
<protein>
    <recommendedName>
        <fullName evidence="2">alpha-L-rhamnosidase</fullName>
        <ecNumber evidence="2">3.2.1.40</ecNumber>
    </recommendedName>
</protein>
<dbReference type="AlphaFoldDB" id="A0A7R9M0X8"/>
<evidence type="ECO:0000256" key="1">
    <source>
        <dbReference type="ARBA" id="ARBA00001445"/>
    </source>
</evidence>
<dbReference type="PANTHER" id="PTHR33307">
    <property type="entry name" value="ALPHA-RHAMNOSIDASE (EUROFUNG)"/>
    <property type="match status" value="1"/>
</dbReference>
<keyword evidence="3" id="KW-0812">Transmembrane</keyword>
<dbReference type="PANTHER" id="PTHR33307:SF6">
    <property type="entry name" value="ALPHA-RHAMNOSIDASE (EUROFUNG)-RELATED"/>
    <property type="match status" value="1"/>
</dbReference>
<keyword evidence="6" id="KW-1185">Reference proteome</keyword>
<dbReference type="EMBL" id="OC919558">
    <property type="protein sequence ID" value="CAD7651542.1"/>
    <property type="molecule type" value="Genomic_DNA"/>
</dbReference>
<reference evidence="5" key="1">
    <citation type="submission" date="2020-11" db="EMBL/GenBank/DDBJ databases">
        <authorList>
            <person name="Tran Van P."/>
        </authorList>
    </citation>
    <scope>NUCLEOTIDE SEQUENCE</scope>
</reference>
<feature type="transmembrane region" description="Helical" evidence="3">
    <location>
        <begin position="427"/>
        <end position="444"/>
    </location>
</feature>